<comment type="caution">
    <text evidence="2">The sequence shown here is derived from an EMBL/GenBank/DDBJ whole genome shotgun (WGS) entry which is preliminary data.</text>
</comment>
<feature type="transmembrane region" description="Helical" evidence="1">
    <location>
        <begin position="40"/>
        <end position="59"/>
    </location>
</feature>
<dbReference type="Proteomes" id="UP000253529">
    <property type="component" value="Unassembled WGS sequence"/>
</dbReference>
<dbReference type="OrthoDB" id="5825388at2"/>
<dbReference type="EMBL" id="QNRK01000017">
    <property type="protein sequence ID" value="RBP11154.1"/>
    <property type="molecule type" value="Genomic_DNA"/>
</dbReference>
<evidence type="ECO:0000256" key="1">
    <source>
        <dbReference type="SAM" id="Phobius"/>
    </source>
</evidence>
<keyword evidence="1" id="KW-1133">Transmembrane helix</keyword>
<name>A0A366F925_9HYPH</name>
<dbReference type="AlphaFoldDB" id="A0A366F925"/>
<gene>
    <name evidence="2" type="ORF">DFR50_11739</name>
</gene>
<accession>A0A366F925</accession>
<evidence type="ECO:0000313" key="2">
    <source>
        <dbReference type="EMBL" id="RBP11154.1"/>
    </source>
</evidence>
<protein>
    <submittedName>
        <fullName evidence="2">Putative membrane protein</fullName>
    </submittedName>
</protein>
<reference evidence="2 3" key="1">
    <citation type="submission" date="2018-06" db="EMBL/GenBank/DDBJ databases">
        <title>Genomic Encyclopedia of Type Strains, Phase IV (KMG-IV): sequencing the most valuable type-strain genomes for metagenomic binning, comparative biology and taxonomic classification.</title>
        <authorList>
            <person name="Goeker M."/>
        </authorList>
    </citation>
    <scope>NUCLEOTIDE SEQUENCE [LARGE SCALE GENOMIC DNA]</scope>
    <source>
        <strain evidence="2 3">DSM 24875</strain>
    </source>
</reference>
<keyword evidence="1" id="KW-0472">Membrane</keyword>
<dbReference type="Gene3D" id="3.10.310.50">
    <property type="match status" value="1"/>
</dbReference>
<proteinExistence type="predicted"/>
<evidence type="ECO:0000313" key="3">
    <source>
        <dbReference type="Proteomes" id="UP000253529"/>
    </source>
</evidence>
<dbReference type="RefSeq" id="WP_113890259.1">
    <property type="nucleotide sequence ID" value="NZ_QNRK01000017.1"/>
</dbReference>
<feature type="transmembrane region" description="Helical" evidence="1">
    <location>
        <begin position="66"/>
        <end position="86"/>
    </location>
</feature>
<keyword evidence="1" id="KW-0812">Transmembrane</keyword>
<organism evidence="2 3">
    <name type="scientific">Roseiarcus fermentans</name>
    <dbReference type="NCBI Taxonomy" id="1473586"/>
    <lineage>
        <taxon>Bacteria</taxon>
        <taxon>Pseudomonadati</taxon>
        <taxon>Pseudomonadota</taxon>
        <taxon>Alphaproteobacteria</taxon>
        <taxon>Hyphomicrobiales</taxon>
        <taxon>Roseiarcaceae</taxon>
        <taxon>Roseiarcus</taxon>
    </lineage>
</organism>
<keyword evidence="3" id="KW-1185">Reference proteome</keyword>
<sequence length="200" mass="20936">MIDPAGTARIEAAFDAAQKRTRAPLAGVLAEASISRDAEFLLGACALALATPLPLLLFTEMSAHRIYVVQLLVAILAATLGSLPWVRRALVPGRAARSAGHRAALAQFALRGLDRTQCGVLVYVSLAEHYIRIVPAEAAAAVIPQEAWQAVVDRALAPLAAGAIETALCGLADDCAGLLARPFPAEGAGDPPLRHRFHVV</sequence>